<dbReference type="GO" id="GO:0008664">
    <property type="term" value="F:RNA 2',3'-cyclic 3'-phosphodiesterase activity"/>
    <property type="evidence" value="ECO:0007669"/>
    <property type="project" value="InterPro"/>
</dbReference>
<keyword evidence="1 2" id="KW-0378">Hydrolase</keyword>
<dbReference type="NCBIfam" id="TIGR02258">
    <property type="entry name" value="2_5_ligase"/>
    <property type="match status" value="1"/>
</dbReference>
<protein>
    <submittedName>
        <fullName evidence="2">RNA 2',3'-cyclic phosphodiesterase</fullName>
        <ecNumber evidence="2">3.1.4.-</ecNumber>
    </submittedName>
</protein>
<proteinExistence type="predicted"/>
<dbReference type="Gene3D" id="3.90.1140.10">
    <property type="entry name" value="Cyclic phosphodiesterase"/>
    <property type="match status" value="1"/>
</dbReference>
<dbReference type="PANTHER" id="PTHR35561:SF1">
    <property type="entry name" value="RNA 2',3'-CYCLIC PHOSPHODIESTERASE"/>
    <property type="match status" value="1"/>
</dbReference>
<evidence type="ECO:0000313" key="2">
    <source>
        <dbReference type="EMBL" id="MPN47669.1"/>
    </source>
</evidence>
<accession>A0A645IB52</accession>
<dbReference type="InterPro" id="IPR009097">
    <property type="entry name" value="Cyclic_Pdiesterase"/>
</dbReference>
<organism evidence="2">
    <name type="scientific">bioreactor metagenome</name>
    <dbReference type="NCBI Taxonomy" id="1076179"/>
    <lineage>
        <taxon>unclassified sequences</taxon>
        <taxon>metagenomes</taxon>
        <taxon>ecological metagenomes</taxon>
    </lineage>
</organism>
<dbReference type="PANTHER" id="PTHR35561">
    <property type="entry name" value="RNA 2',3'-CYCLIC PHOSPHODIESTERASE"/>
    <property type="match status" value="1"/>
</dbReference>
<evidence type="ECO:0000256" key="1">
    <source>
        <dbReference type="ARBA" id="ARBA00022801"/>
    </source>
</evidence>
<sequence length="118" mass="12364">MEGIGPFRIDLRGVGAFPNPQRPKVVWVGASDDGTMAALSEAIRNSLDAAGVGYDGKEFKPHITLARMSGGTDVGGLVSGNKSATFGWFACDSVNVMKSTLRSSEAVHTLVKSIPLRG</sequence>
<dbReference type="EC" id="3.1.4.-" evidence="2"/>
<dbReference type="InterPro" id="IPR004175">
    <property type="entry name" value="RNA_CPDase"/>
</dbReference>
<dbReference type="AlphaFoldDB" id="A0A645IB52"/>
<dbReference type="SUPFAM" id="SSF55144">
    <property type="entry name" value="LigT-like"/>
    <property type="match status" value="1"/>
</dbReference>
<reference evidence="2" key="1">
    <citation type="submission" date="2019-08" db="EMBL/GenBank/DDBJ databases">
        <authorList>
            <person name="Kucharzyk K."/>
            <person name="Murdoch R.W."/>
            <person name="Higgins S."/>
            <person name="Loffler F."/>
        </authorList>
    </citation>
    <scope>NUCLEOTIDE SEQUENCE</scope>
</reference>
<comment type="caution">
    <text evidence="2">The sequence shown here is derived from an EMBL/GenBank/DDBJ whole genome shotgun (WGS) entry which is preliminary data.</text>
</comment>
<dbReference type="EMBL" id="VSSQ01109336">
    <property type="protein sequence ID" value="MPN47669.1"/>
    <property type="molecule type" value="Genomic_DNA"/>
</dbReference>
<dbReference type="GO" id="GO:0004113">
    <property type="term" value="F:2',3'-cyclic-nucleotide 3'-phosphodiesterase activity"/>
    <property type="evidence" value="ECO:0007669"/>
    <property type="project" value="InterPro"/>
</dbReference>
<gene>
    <name evidence="2" type="primary">thpR_28</name>
    <name evidence="2" type="ORF">SDC9_195273</name>
</gene>
<dbReference type="Pfam" id="PF13563">
    <property type="entry name" value="2_5_RNA_ligase2"/>
    <property type="match status" value="1"/>
</dbReference>
<name>A0A645IB52_9ZZZZ</name>